<dbReference type="GeneID" id="54349336"/>
<dbReference type="GO" id="GO:0008270">
    <property type="term" value="F:zinc ion binding"/>
    <property type="evidence" value="ECO:0007669"/>
    <property type="project" value="UniProtKB-UniRule"/>
</dbReference>
<dbReference type="HAMAP" id="MF_03153">
    <property type="entry name" value="U1_C"/>
    <property type="match status" value="1"/>
</dbReference>
<comment type="subunit">
    <text evidence="9">U1 snRNP is composed of the 7 core Sm proteins B/B', D1, D2, D3, E, F and G that assemble in a heptameric protein ring on the Sm site of the small nuclear RNA to form the core snRNP, and at least 3 U1 snRNP-specific proteins U1-70K, U1-A and U1-C. U1-C interacts with U1 snRNA and the 5' splice-site region of the pre-mRNA.</text>
</comment>
<keyword evidence="5 9" id="KW-0694">RNA-binding</keyword>
<evidence type="ECO:0000259" key="11">
    <source>
        <dbReference type="PROSITE" id="PS50171"/>
    </source>
</evidence>
<feature type="domain" description="Matrin-type" evidence="11">
    <location>
        <begin position="4"/>
        <end position="36"/>
    </location>
</feature>
<feature type="compositionally biased region" description="Pro residues" evidence="10">
    <location>
        <begin position="190"/>
        <end position="199"/>
    </location>
</feature>
<comment type="similarity">
    <text evidence="9">Belongs to the U1 small nuclear ribonucleoprotein C family.</text>
</comment>
<keyword evidence="2 9" id="KW-0479">Metal-binding</keyword>
<dbReference type="RefSeq" id="XP_033451684.1">
    <property type="nucleotide sequence ID" value="XM_033591668.1"/>
</dbReference>
<evidence type="ECO:0000256" key="10">
    <source>
        <dbReference type="SAM" id="MobiDB-lite"/>
    </source>
</evidence>
<dbReference type="InterPro" id="IPR036236">
    <property type="entry name" value="Znf_C2H2_sf"/>
</dbReference>
<evidence type="ECO:0000256" key="4">
    <source>
        <dbReference type="ARBA" id="ARBA00022833"/>
    </source>
</evidence>
<keyword evidence="6 9" id="KW-0539">Nucleus</keyword>
<name>A0A6A5RYQ4_9PLEO</name>
<dbReference type="GO" id="GO:0000395">
    <property type="term" value="P:mRNA 5'-splice site recognition"/>
    <property type="evidence" value="ECO:0007669"/>
    <property type="project" value="UniProtKB-UniRule"/>
</dbReference>
<reference evidence="12" key="1">
    <citation type="journal article" date="2020" name="Stud. Mycol.">
        <title>101 Dothideomycetes genomes: a test case for predicting lifestyles and emergence of pathogens.</title>
        <authorList>
            <person name="Haridas S."/>
            <person name="Albert R."/>
            <person name="Binder M."/>
            <person name="Bloem J."/>
            <person name="Labutti K."/>
            <person name="Salamov A."/>
            <person name="Andreopoulos B."/>
            <person name="Baker S."/>
            <person name="Barry K."/>
            <person name="Bills G."/>
            <person name="Bluhm B."/>
            <person name="Cannon C."/>
            <person name="Castanera R."/>
            <person name="Culley D."/>
            <person name="Daum C."/>
            <person name="Ezra D."/>
            <person name="Gonzalez J."/>
            <person name="Henrissat B."/>
            <person name="Kuo A."/>
            <person name="Liang C."/>
            <person name="Lipzen A."/>
            <person name="Lutzoni F."/>
            <person name="Magnuson J."/>
            <person name="Mondo S."/>
            <person name="Nolan M."/>
            <person name="Ohm R."/>
            <person name="Pangilinan J."/>
            <person name="Park H.-J."/>
            <person name="Ramirez L."/>
            <person name="Alfaro M."/>
            <person name="Sun H."/>
            <person name="Tritt A."/>
            <person name="Yoshinaga Y."/>
            <person name="Zwiers L.-H."/>
            <person name="Turgeon B."/>
            <person name="Goodwin S."/>
            <person name="Spatafora J."/>
            <person name="Crous P."/>
            <person name="Grigoriev I."/>
        </authorList>
    </citation>
    <scope>NUCLEOTIDE SEQUENCE</scope>
    <source>
        <strain evidence="12">CBS 183.55</strain>
    </source>
</reference>
<dbReference type="GO" id="GO:0000387">
    <property type="term" value="P:spliceosomal snRNP assembly"/>
    <property type="evidence" value="ECO:0007669"/>
    <property type="project" value="UniProtKB-UniRule"/>
</dbReference>
<keyword evidence="7 9" id="KW-0687">Ribonucleoprotein</keyword>
<dbReference type="Proteomes" id="UP000800082">
    <property type="component" value="Unassembled WGS sequence"/>
</dbReference>
<dbReference type="OrthoDB" id="76567at2759"/>
<proteinExistence type="inferred from homology"/>
<dbReference type="GO" id="GO:0000243">
    <property type="term" value="C:commitment complex"/>
    <property type="evidence" value="ECO:0007669"/>
    <property type="project" value="UniProtKB-UniRule"/>
</dbReference>
<dbReference type="GO" id="GO:0071004">
    <property type="term" value="C:U2-type prespliceosome"/>
    <property type="evidence" value="ECO:0007669"/>
    <property type="project" value="UniProtKB-UniRule"/>
</dbReference>
<dbReference type="Gene3D" id="3.30.160.60">
    <property type="entry name" value="Classic Zinc Finger"/>
    <property type="match status" value="1"/>
</dbReference>
<gene>
    <name evidence="12" type="ORF">M421DRAFT_418073</name>
</gene>
<dbReference type="PROSITE" id="PS50171">
    <property type="entry name" value="ZF_MATRIN"/>
    <property type="match status" value="1"/>
</dbReference>
<dbReference type="SUPFAM" id="SSF57667">
    <property type="entry name" value="beta-beta-alpha zinc fingers"/>
    <property type="match status" value="1"/>
</dbReference>
<evidence type="ECO:0000313" key="12">
    <source>
        <dbReference type="EMBL" id="KAF1931436.1"/>
    </source>
</evidence>
<evidence type="ECO:0000256" key="3">
    <source>
        <dbReference type="ARBA" id="ARBA00022771"/>
    </source>
</evidence>
<evidence type="ECO:0000313" key="13">
    <source>
        <dbReference type="Proteomes" id="UP000800082"/>
    </source>
</evidence>
<dbReference type="Pfam" id="PF06220">
    <property type="entry name" value="zf-U1"/>
    <property type="match status" value="1"/>
</dbReference>
<evidence type="ECO:0000256" key="5">
    <source>
        <dbReference type="ARBA" id="ARBA00022884"/>
    </source>
</evidence>
<sequence>MPKFFCDYCDVYLTHDSMSVRKAHNSGRNHLRNVQAYYEQISSDQTQQVINSITDAYTAEGQANPLYAANLSGGFPGGPMAPPMGMGGPMGMPMPGGMPGMPPPFMQGGRGGPPNMPPFPPNGMPPFPPNGMPPFPGGAPPPFPPNMAGGPPMGGVPPNMPFPFPPGQAGSPPAGMGFPPPGSMGNMPPQRFPPGPPGR</sequence>
<evidence type="ECO:0000256" key="8">
    <source>
        <dbReference type="ARBA" id="ARBA00046357"/>
    </source>
</evidence>
<evidence type="ECO:0000256" key="9">
    <source>
        <dbReference type="HAMAP-Rule" id="MF_03153"/>
    </source>
</evidence>
<keyword evidence="3 9" id="KW-0863">Zinc-finger</keyword>
<evidence type="ECO:0000256" key="2">
    <source>
        <dbReference type="ARBA" id="ARBA00022723"/>
    </source>
</evidence>
<comment type="function">
    <text evidence="9">Component of the spliceosomal U1 snRNP, which is essential for recognition of the pre-mRNA 5' splice-site and the subsequent assembly of the spliceosome. U1-C is directly involved in initial 5' splice-site recognition for both constitutive and regulated alternative splicing. The interaction with the 5' splice-site seems to precede base-pairing between the pre-mRNA and the U1 snRNA. Stimulates commitment or early (E) complex formation by stabilizing the base pairing of the 5' end of the U1 snRNA and the 5' splice-site region.</text>
</comment>
<comment type="subcellular location">
    <subcellularLocation>
        <location evidence="1 9">Nucleus</location>
    </subcellularLocation>
</comment>
<dbReference type="GO" id="GO:0003729">
    <property type="term" value="F:mRNA binding"/>
    <property type="evidence" value="ECO:0007669"/>
    <property type="project" value="UniProtKB-UniRule"/>
</dbReference>
<keyword evidence="13" id="KW-1185">Reference proteome</keyword>
<evidence type="ECO:0000256" key="7">
    <source>
        <dbReference type="ARBA" id="ARBA00023274"/>
    </source>
</evidence>
<evidence type="ECO:0000256" key="6">
    <source>
        <dbReference type="ARBA" id="ARBA00023242"/>
    </source>
</evidence>
<dbReference type="GO" id="GO:0030619">
    <property type="term" value="F:U1 snRNA binding"/>
    <property type="evidence" value="ECO:0007669"/>
    <property type="project" value="UniProtKB-UniRule"/>
</dbReference>
<dbReference type="AlphaFoldDB" id="A0A6A5RYQ4"/>
<dbReference type="SMART" id="SM00451">
    <property type="entry name" value="ZnF_U1"/>
    <property type="match status" value="1"/>
</dbReference>
<comment type="subunit">
    <text evidence="8">Component of the U1 snRNP. The U1 snRNP is composed of the U1 snRNA and the 7 core Sm proteins SNRPB, SNRPD1, SNRPD2, SNRPD3, SNRPE, SNRPF and SNRPG that assemble in a heptameric protein ring on the Sm site of the small nuclear RNA to form the core snRNP, and at least 3 U1 snRNP-specific proteins SNRNP70/U1-70K, SNRPA/U1-A and SNRPC/U1-C. SNRPC/U1-C interacts with U1 snRNA and the 5' splice-site region of the pre-mRNA. Interacts (via N-terminus) with TIA1 (via C-terminus); thereby promoting spliceosomal U1 snRNP recruitment to 5' splice sites.</text>
</comment>
<organism evidence="12 13">
    <name type="scientific">Didymella exigua CBS 183.55</name>
    <dbReference type="NCBI Taxonomy" id="1150837"/>
    <lineage>
        <taxon>Eukaryota</taxon>
        <taxon>Fungi</taxon>
        <taxon>Dikarya</taxon>
        <taxon>Ascomycota</taxon>
        <taxon>Pezizomycotina</taxon>
        <taxon>Dothideomycetes</taxon>
        <taxon>Pleosporomycetidae</taxon>
        <taxon>Pleosporales</taxon>
        <taxon>Pleosporineae</taxon>
        <taxon>Didymellaceae</taxon>
        <taxon>Didymella</taxon>
    </lineage>
</organism>
<dbReference type="EMBL" id="ML978961">
    <property type="protein sequence ID" value="KAF1931436.1"/>
    <property type="molecule type" value="Genomic_DNA"/>
</dbReference>
<dbReference type="PANTHER" id="PTHR31148">
    <property type="entry name" value="U1 SMALL NUCLEAR RIBONUCLEOPROTEIN C"/>
    <property type="match status" value="1"/>
</dbReference>
<feature type="compositionally biased region" description="Pro residues" evidence="10">
    <location>
        <begin position="154"/>
        <end position="166"/>
    </location>
</feature>
<protein>
    <recommendedName>
        <fullName evidence="9">U1 small nuclear ribonucleoprotein C</fullName>
        <shortName evidence="9">U1 snRNP C</shortName>
        <shortName evidence="9">U1-C</shortName>
        <shortName evidence="9">U1C</shortName>
    </recommendedName>
</protein>
<dbReference type="PANTHER" id="PTHR31148:SF1">
    <property type="entry name" value="U1 SMALL NUCLEAR RIBONUCLEOPROTEIN C"/>
    <property type="match status" value="1"/>
</dbReference>
<feature type="region of interest" description="Disordered" evidence="10">
    <location>
        <begin position="151"/>
        <end position="199"/>
    </location>
</feature>
<dbReference type="GO" id="GO:0030627">
    <property type="term" value="F:pre-mRNA 5'-splice site binding"/>
    <property type="evidence" value="ECO:0007669"/>
    <property type="project" value="InterPro"/>
</dbReference>
<dbReference type="FunFam" id="3.30.160.60:FF:000059">
    <property type="entry name" value="U1 small nuclear ribonucleoprotein C"/>
    <property type="match status" value="1"/>
</dbReference>
<dbReference type="InterPro" id="IPR013085">
    <property type="entry name" value="U1-CZ_Znf_C2H2"/>
</dbReference>
<dbReference type="InterPro" id="IPR003604">
    <property type="entry name" value="Matrin/U1-like-C_Znf_C2H2"/>
</dbReference>
<dbReference type="InterPro" id="IPR000690">
    <property type="entry name" value="Matrin/U1-C_Znf_C2H2"/>
</dbReference>
<dbReference type="GO" id="GO:0005685">
    <property type="term" value="C:U1 snRNP"/>
    <property type="evidence" value="ECO:0007669"/>
    <property type="project" value="UniProtKB-UniRule"/>
</dbReference>
<accession>A0A6A5RYQ4</accession>
<evidence type="ECO:0000256" key="1">
    <source>
        <dbReference type="ARBA" id="ARBA00004123"/>
    </source>
</evidence>
<keyword evidence="4 9" id="KW-0862">Zinc</keyword>
<dbReference type="InterPro" id="IPR017340">
    <property type="entry name" value="U1_snRNP-C"/>
</dbReference>